<keyword evidence="3" id="KW-1185">Reference proteome</keyword>
<comment type="caution">
    <text evidence="2">The sequence shown here is derived from an EMBL/GenBank/DDBJ whole genome shotgun (WGS) entry which is preliminary data.</text>
</comment>
<proteinExistence type="predicted"/>
<keyword evidence="1" id="KW-1133">Transmembrane helix</keyword>
<reference evidence="2 3" key="1">
    <citation type="journal article" date="2018" name="Plant J.">
        <title>Genome sequences of Chlorella sorokiniana UTEX 1602 and Micractinium conductrix SAG 241.80: implications to maltose excretion by a green alga.</title>
        <authorList>
            <person name="Arriola M.B."/>
            <person name="Velmurugan N."/>
            <person name="Zhang Y."/>
            <person name="Plunkett M.H."/>
            <person name="Hondzo H."/>
            <person name="Barney B.M."/>
        </authorList>
    </citation>
    <scope>NUCLEOTIDE SEQUENCE [LARGE SCALE GENOMIC DNA]</scope>
    <source>
        <strain evidence="3">UTEX 1602</strain>
    </source>
</reference>
<organism evidence="2 3">
    <name type="scientific">Chlorella sorokiniana</name>
    <name type="common">Freshwater green alga</name>
    <dbReference type="NCBI Taxonomy" id="3076"/>
    <lineage>
        <taxon>Eukaryota</taxon>
        <taxon>Viridiplantae</taxon>
        <taxon>Chlorophyta</taxon>
        <taxon>core chlorophytes</taxon>
        <taxon>Trebouxiophyceae</taxon>
        <taxon>Chlorellales</taxon>
        <taxon>Chlorellaceae</taxon>
        <taxon>Chlorella clade</taxon>
        <taxon>Chlorella</taxon>
    </lineage>
</organism>
<feature type="transmembrane region" description="Helical" evidence="1">
    <location>
        <begin position="222"/>
        <end position="242"/>
    </location>
</feature>
<gene>
    <name evidence="2" type="ORF">C2E21_1185</name>
</gene>
<name>A0A2P6U2Q2_CHLSO</name>
<dbReference type="EMBL" id="LHPG02000002">
    <property type="protein sequence ID" value="PRW60591.1"/>
    <property type="molecule type" value="Genomic_DNA"/>
</dbReference>
<evidence type="ECO:0000256" key="1">
    <source>
        <dbReference type="SAM" id="Phobius"/>
    </source>
</evidence>
<protein>
    <submittedName>
        <fullName evidence="2">Family transcriptional regulator</fullName>
    </submittedName>
</protein>
<sequence>MARGAAAAAAWASAWRHGQHGPDLQQRECLPCPHIRPALGASACAAVGVSSQPARHRVPQSSAGRATRIAAALMDIVFREKLREPLVEKRDLDAQQLPADQRAAQLVGIKLKYDDLWLGFVASKAWRGVEPEVLRLAEPIWNMQEQAVDDMLSNLQQLYAIGVAYSDVMGRRALFTFPGFGSVCGGLCSLYCLVTLVFFGWLSVALRCFGFQACTPQMRTRLGMITVEVYALLLVALFSYHLLQLPGVAAAPPAAKALAAITAVMPLIRAVGAAKELWHKDEVPLRQQDDDKLAECLATAMGMAPAGDQGRLAGLARAMAGMLQRALPQAAQEQAAQLLAAQQEQA</sequence>
<evidence type="ECO:0000313" key="2">
    <source>
        <dbReference type="EMBL" id="PRW60591.1"/>
    </source>
</evidence>
<feature type="transmembrane region" description="Helical" evidence="1">
    <location>
        <begin position="179"/>
        <end position="202"/>
    </location>
</feature>
<keyword evidence="1" id="KW-0472">Membrane</keyword>
<accession>A0A2P6U2Q2</accession>
<evidence type="ECO:0000313" key="3">
    <source>
        <dbReference type="Proteomes" id="UP000239899"/>
    </source>
</evidence>
<keyword evidence="1" id="KW-0812">Transmembrane</keyword>
<dbReference type="Proteomes" id="UP000239899">
    <property type="component" value="Unassembled WGS sequence"/>
</dbReference>
<dbReference type="AlphaFoldDB" id="A0A2P6U2Q2"/>
<feature type="transmembrane region" description="Helical" evidence="1">
    <location>
        <begin position="254"/>
        <end position="272"/>
    </location>
</feature>